<comment type="caution">
    <text evidence="3">The sequence shown here is derived from an EMBL/GenBank/DDBJ whole genome shotgun (WGS) entry which is preliminary data.</text>
</comment>
<evidence type="ECO:0000313" key="4">
    <source>
        <dbReference type="Proteomes" id="UP000286220"/>
    </source>
</evidence>
<evidence type="ECO:0000313" key="3">
    <source>
        <dbReference type="EMBL" id="RHA92083.1"/>
    </source>
</evidence>
<dbReference type="RefSeq" id="WP_118332111.1">
    <property type="nucleotide sequence ID" value="NZ_QSFZ01000008.1"/>
</dbReference>
<reference evidence="3 4" key="1">
    <citation type="submission" date="2018-08" db="EMBL/GenBank/DDBJ databases">
        <title>A genome reference for cultivated species of the human gut microbiota.</title>
        <authorList>
            <person name="Zou Y."/>
            <person name="Xue W."/>
            <person name="Luo G."/>
        </authorList>
    </citation>
    <scope>NUCLEOTIDE SEQUENCE [LARGE SCALE GENOMIC DNA]</scope>
    <source>
        <strain evidence="3 4">AM42-17AT</strain>
    </source>
</reference>
<feature type="region of interest" description="Disordered" evidence="2">
    <location>
        <begin position="386"/>
        <end position="412"/>
    </location>
</feature>
<accession>A0A413U4C1</accession>
<protein>
    <submittedName>
        <fullName evidence="3">Serine/arginine repetitive matrix protein 2</fullName>
    </submittedName>
</protein>
<dbReference type="AlphaFoldDB" id="A0A413U4C1"/>
<dbReference type="Proteomes" id="UP000286220">
    <property type="component" value="Unassembled WGS sequence"/>
</dbReference>
<dbReference type="EMBL" id="QSFZ01000008">
    <property type="protein sequence ID" value="RHA92083.1"/>
    <property type="molecule type" value="Genomic_DNA"/>
</dbReference>
<name>A0A413U4C1_9FIRM</name>
<evidence type="ECO:0000256" key="1">
    <source>
        <dbReference type="SAM" id="Coils"/>
    </source>
</evidence>
<dbReference type="Gene3D" id="3.30.930.30">
    <property type="match status" value="1"/>
</dbReference>
<gene>
    <name evidence="3" type="ORF">DW912_08685</name>
</gene>
<sequence length="412" mass="48006">MEKKKVRATRTNGRKDSNGVFKAGHNDRSFNLENAEHVDADRSKWNVYWDYLQGYNLADENGVRPERKYLFDEVEYLYYHKQFGDSIDAQNERHEKSRHTERIRNVRQIMEDSRTCPEETIYQLGTKDGYEDPAVFVKVAAELFEAIQEKYGSHMQILDWALHMDEATPHIHERHVFFADDGYGMNFPKQEKACEALGFHPPKPDKKKSKTNNCKVSFDEEIRRLYIEIAEKYGVIIEKDPLTGKKHLEKNDFIIARQEKKIESQKNKLEELTLKLNDIDILAQEVAEKAYERACEVVTDTVRTETTLEDISTIENMRDRLTGKNSSLSSGQKNYSKKILNRLVDLISKKSKEITVAISQKLLSPSIKQKNEKEIASVARSSIKMRLAEMKEKADQKNDNHNQKKQSEREVR</sequence>
<feature type="coiled-coil region" evidence="1">
    <location>
        <begin position="255"/>
        <end position="289"/>
    </location>
</feature>
<evidence type="ECO:0000256" key="2">
    <source>
        <dbReference type="SAM" id="MobiDB-lite"/>
    </source>
</evidence>
<feature type="region of interest" description="Disordered" evidence="2">
    <location>
        <begin position="1"/>
        <end position="22"/>
    </location>
</feature>
<proteinExistence type="predicted"/>
<organism evidence="3 4">
    <name type="scientific">Agathobacter rectalis</name>
    <dbReference type="NCBI Taxonomy" id="39491"/>
    <lineage>
        <taxon>Bacteria</taxon>
        <taxon>Bacillati</taxon>
        <taxon>Bacillota</taxon>
        <taxon>Clostridia</taxon>
        <taxon>Lachnospirales</taxon>
        <taxon>Lachnospiraceae</taxon>
        <taxon>Agathobacter</taxon>
    </lineage>
</organism>
<keyword evidence="1" id="KW-0175">Coiled coil</keyword>